<evidence type="ECO:0000259" key="3">
    <source>
        <dbReference type="Pfam" id="PF07687"/>
    </source>
</evidence>
<evidence type="ECO:0000256" key="2">
    <source>
        <dbReference type="PIRSR" id="PIRSR005962-1"/>
    </source>
</evidence>
<dbReference type="EMBL" id="JAMB01000005">
    <property type="protein sequence ID" value="ETX11078.1"/>
    <property type="molecule type" value="Genomic_DNA"/>
</dbReference>
<dbReference type="InterPro" id="IPR011650">
    <property type="entry name" value="Peptidase_M20_dimer"/>
</dbReference>
<dbReference type="RefSeq" id="WP_036160719.1">
    <property type="nucleotide sequence ID" value="NZ_JAMB01000005.1"/>
</dbReference>
<dbReference type="Proteomes" id="UP000054058">
    <property type="component" value="Unassembled WGS sequence"/>
</dbReference>
<dbReference type="GO" id="GO:0046872">
    <property type="term" value="F:metal ion binding"/>
    <property type="evidence" value="ECO:0007669"/>
    <property type="project" value="UniProtKB-KW"/>
</dbReference>
<gene>
    <name evidence="4" type="ORF">MUS1_11930</name>
</gene>
<dbReference type="InterPro" id="IPR002933">
    <property type="entry name" value="Peptidase_M20"/>
</dbReference>
<dbReference type="NCBIfam" id="TIGR01891">
    <property type="entry name" value="amidohydrolases"/>
    <property type="match status" value="1"/>
</dbReference>
<dbReference type="AlphaFoldDB" id="X7E7E1"/>
<dbReference type="Pfam" id="PF01546">
    <property type="entry name" value="Peptidase_M20"/>
    <property type="match status" value="1"/>
</dbReference>
<sequence length="388" mass="41844">MFSVVHDSEYILLRKDIHKFPELQFEEFRTASIVTEILTKLGYAVTTGVGGTGVVGLLDTGLPGDTIAFRADMDALPIKEENTFDHKSTNHGLMHACGHDGHTASLLCAAEALMKNKDRYKGKIKLIFQPAEEGGAGAKAMIEDGVLESPYVDAIFGYHNRPGFKQGYVFAKAGPAMGGNTAVSIKITGKGGHAAMPHLANDPVVAASTFVTLLQSVVSRKLSPLSSGVITVASIHGGDASNVIADTTEVKLSIRYDGEPTKHALLDGVRLALDSACNQFGCTSDLNVDVEVMALINDEASTNKVIDACKKYEVSDAIEKIDYMPTMGAEDFSFYLAERPGCYFFIGNGEESAYLHNAHYDFNDKNIKIAAKVYLSIAEQYLSKENTL</sequence>
<reference evidence="4 5" key="1">
    <citation type="submission" date="2014-01" db="EMBL/GenBank/DDBJ databases">
        <title>Marinomonas ushuaiensis DSM 15871 Genome Sequencing.</title>
        <authorList>
            <person name="Lai Q."/>
            <person name="Shao Z.S."/>
        </authorList>
    </citation>
    <scope>NUCLEOTIDE SEQUENCE [LARGE SCALE GENOMIC DNA]</scope>
    <source>
        <strain evidence="4 5">DSM 15871</strain>
    </source>
</reference>
<dbReference type="InterPro" id="IPR036264">
    <property type="entry name" value="Bact_exopeptidase_dim_dom"/>
</dbReference>
<feature type="binding site" evidence="2">
    <location>
        <position position="133"/>
    </location>
    <ligand>
        <name>Mn(2+)</name>
        <dbReference type="ChEBI" id="CHEBI:29035"/>
        <label>2</label>
    </ligand>
</feature>
<feature type="binding site" evidence="2">
    <location>
        <position position="159"/>
    </location>
    <ligand>
        <name>Mn(2+)</name>
        <dbReference type="ChEBI" id="CHEBI:29035"/>
        <label>2</label>
    </ligand>
</feature>
<keyword evidence="2" id="KW-0479">Metal-binding</keyword>
<feature type="domain" description="Peptidase M20 dimerisation" evidence="3">
    <location>
        <begin position="179"/>
        <end position="275"/>
    </location>
</feature>
<evidence type="ECO:0000313" key="4">
    <source>
        <dbReference type="EMBL" id="ETX11078.1"/>
    </source>
</evidence>
<protein>
    <submittedName>
        <fullName evidence="4">Amidohydrolase</fullName>
    </submittedName>
</protein>
<organism evidence="4 5">
    <name type="scientific">Marinomonas ushuaiensis DSM 15871</name>
    <dbReference type="NCBI Taxonomy" id="1122207"/>
    <lineage>
        <taxon>Bacteria</taxon>
        <taxon>Pseudomonadati</taxon>
        <taxon>Pseudomonadota</taxon>
        <taxon>Gammaproteobacteria</taxon>
        <taxon>Oceanospirillales</taxon>
        <taxon>Oceanospirillaceae</taxon>
        <taxon>Marinomonas</taxon>
    </lineage>
</organism>
<evidence type="ECO:0000256" key="1">
    <source>
        <dbReference type="ARBA" id="ARBA00022801"/>
    </source>
</evidence>
<keyword evidence="2" id="KW-0464">Manganese</keyword>
<comment type="cofactor">
    <cofactor evidence="2">
        <name>Mn(2+)</name>
        <dbReference type="ChEBI" id="CHEBI:29035"/>
    </cofactor>
    <text evidence="2">The Mn(2+) ion enhances activity.</text>
</comment>
<dbReference type="GO" id="GO:0050118">
    <property type="term" value="F:N-acetyldiaminopimelate deacetylase activity"/>
    <property type="evidence" value="ECO:0007669"/>
    <property type="project" value="UniProtKB-ARBA"/>
</dbReference>
<dbReference type="Gene3D" id="3.30.70.360">
    <property type="match status" value="1"/>
</dbReference>
<dbReference type="InterPro" id="IPR017439">
    <property type="entry name" value="Amidohydrolase"/>
</dbReference>
<dbReference type="PATRIC" id="fig|1122207.3.peg.1517"/>
<dbReference type="OrthoDB" id="9777385at2"/>
<feature type="binding site" evidence="2">
    <location>
        <position position="99"/>
    </location>
    <ligand>
        <name>Mn(2+)</name>
        <dbReference type="ChEBI" id="CHEBI:29035"/>
        <label>2</label>
    </ligand>
</feature>
<dbReference type="Pfam" id="PF07687">
    <property type="entry name" value="M20_dimer"/>
    <property type="match status" value="1"/>
</dbReference>
<keyword evidence="5" id="KW-1185">Reference proteome</keyword>
<dbReference type="STRING" id="1122207.MUS1_11930"/>
<accession>X7E7E1</accession>
<dbReference type="SUPFAM" id="SSF55031">
    <property type="entry name" value="Bacterial exopeptidase dimerisation domain"/>
    <property type="match status" value="1"/>
</dbReference>
<name>X7E7E1_9GAMM</name>
<dbReference type="SUPFAM" id="SSF53187">
    <property type="entry name" value="Zn-dependent exopeptidases"/>
    <property type="match status" value="1"/>
</dbReference>
<dbReference type="GO" id="GO:0019877">
    <property type="term" value="P:diaminopimelate biosynthetic process"/>
    <property type="evidence" value="ECO:0007669"/>
    <property type="project" value="UniProtKB-ARBA"/>
</dbReference>
<feature type="binding site" evidence="2">
    <location>
        <position position="356"/>
    </location>
    <ligand>
        <name>Mn(2+)</name>
        <dbReference type="ChEBI" id="CHEBI:29035"/>
        <label>2</label>
    </ligand>
</feature>
<dbReference type="Gene3D" id="3.40.630.10">
    <property type="entry name" value="Zn peptidases"/>
    <property type="match status" value="1"/>
</dbReference>
<dbReference type="PIRSF" id="PIRSF005962">
    <property type="entry name" value="Pept_M20D_amidohydro"/>
    <property type="match status" value="1"/>
</dbReference>
<evidence type="ECO:0000313" key="5">
    <source>
        <dbReference type="Proteomes" id="UP000054058"/>
    </source>
</evidence>
<dbReference type="PANTHER" id="PTHR11014:SF63">
    <property type="entry name" value="METALLOPEPTIDASE, PUTATIVE (AFU_ORTHOLOGUE AFUA_6G09600)-RELATED"/>
    <property type="match status" value="1"/>
</dbReference>
<comment type="caution">
    <text evidence="4">The sequence shown here is derived from an EMBL/GenBank/DDBJ whole genome shotgun (WGS) entry which is preliminary data.</text>
</comment>
<proteinExistence type="predicted"/>
<dbReference type="eggNOG" id="COG1473">
    <property type="taxonomic scope" value="Bacteria"/>
</dbReference>
<feature type="binding site" evidence="2">
    <location>
        <position position="97"/>
    </location>
    <ligand>
        <name>Mn(2+)</name>
        <dbReference type="ChEBI" id="CHEBI:29035"/>
        <label>2</label>
    </ligand>
</feature>
<dbReference type="PANTHER" id="PTHR11014">
    <property type="entry name" value="PEPTIDASE M20 FAMILY MEMBER"/>
    <property type="match status" value="1"/>
</dbReference>
<dbReference type="FunFam" id="3.30.70.360:FF:000001">
    <property type="entry name" value="N-acetyldiaminopimelate deacetylase"/>
    <property type="match status" value="1"/>
</dbReference>
<dbReference type="CDD" id="cd03886">
    <property type="entry name" value="M20_Acy1"/>
    <property type="match status" value="1"/>
</dbReference>
<keyword evidence="1 4" id="KW-0378">Hydrolase</keyword>